<name>A0A0D7BX98_9AGAR</name>
<organism evidence="2 3">
    <name type="scientific">Cylindrobasidium torrendii FP15055 ss-10</name>
    <dbReference type="NCBI Taxonomy" id="1314674"/>
    <lineage>
        <taxon>Eukaryota</taxon>
        <taxon>Fungi</taxon>
        <taxon>Dikarya</taxon>
        <taxon>Basidiomycota</taxon>
        <taxon>Agaricomycotina</taxon>
        <taxon>Agaricomycetes</taxon>
        <taxon>Agaricomycetidae</taxon>
        <taxon>Agaricales</taxon>
        <taxon>Marasmiineae</taxon>
        <taxon>Physalacriaceae</taxon>
        <taxon>Cylindrobasidium</taxon>
    </lineage>
</organism>
<proteinExistence type="predicted"/>
<feature type="compositionally biased region" description="Basic and acidic residues" evidence="1">
    <location>
        <begin position="111"/>
        <end position="128"/>
    </location>
</feature>
<dbReference type="Proteomes" id="UP000054007">
    <property type="component" value="Unassembled WGS sequence"/>
</dbReference>
<feature type="compositionally biased region" description="Pro residues" evidence="1">
    <location>
        <begin position="251"/>
        <end position="269"/>
    </location>
</feature>
<sequence length="328" mass="35896">MASISSLETVTAAPKRAMEPTIEDDIAGSREYSDSPVETLSPRLPSGKGKERADVEYDSLETESRAQSPRTPQHGQYRSDEDERGDQTPDNYDSDAPAGIESYPPTTEQEAETRRIEETLRRWEVAERQRRKNARVSSVPEGAGHSPTGSLVSDVGRRASQLWRKSSAKSTPYKPHHHTKLQSTDSLDVVPLEAVGSVPTSPRTPHSGESDPFNPEVTSPFSDSHQMQDAAIMQATPDPTQSTSRNGQQGPPRPLGLPEPKTPPPPIDTPPSARAPPHIDPAASSRPEEEEPKKVKWWHDWLCGCRESGGDQVCLLCTASTIFISSIL</sequence>
<evidence type="ECO:0000313" key="3">
    <source>
        <dbReference type="Proteomes" id="UP000054007"/>
    </source>
</evidence>
<gene>
    <name evidence="2" type="ORF">CYLTODRAFT_405925</name>
</gene>
<keyword evidence="3" id="KW-1185">Reference proteome</keyword>
<dbReference type="OrthoDB" id="3358973at2759"/>
<accession>A0A0D7BX98</accession>
<dbReference type="EMBL" id="KN880431">
    <property type="protein sequence ID" value="KIY74261.1"/>
    <property type="molecule type" value="Genomic_DNA"/>
</dbReference>
<feature type="compositionally biased region" description="Basic and acidic residues" evidence="1">
    <location>
        <begin position="77"/>
        <end position="87"/>
    </location>
</feature>
<feature type="region of interest" description="Disordered" evidence="1">
    <location>
        <begin position="1"/>
        <end position="294"/>
    </location>
</feature>
<protein>
    <submittedName>
        <fullName evidence="2">Uncharacterized protein</fullName>
    </submittedName>
</protein>
<feature type="compositionally biased region" description="Polar residues" evidence="1">
    <location>
        <begin position="237"/>
        <end position="249"/>
    </location>
</feature>
<dbReference type="AlphaFoldDB" id="A0A0D7BX98"/>
<feature type="compositionally biased region" description="Polar residues" evidence="1">
    <location>
        <begin position="216"/>
        <end position="227"/>
    </location>
</feature>
<evidence type="ECO:0000313" key="2">
    <source>
        <dbReference type="EMBL" id="KIY74261.1"/>
    </source>
</evidence>
<feature type="compositionally biased region" description="Polar residues" evidence="1">
    <location>
        <begin position="65"/>
        <end position="76"/>
    </location>
</feature>
<reference evidence="2 3" key="1">
    <citation type="journal article" date="2015" name="Fungal Genet. Biol.">
        <title>Evolution of novel wood decay mechanisms in Agaricales revealed by the genome sequences of Fistulina hepatica and Cylindrobasidium torrendii.</title>
        <authorList>
            <person name="Floudas D."/>
            <person name="Held B.W."/>
            <person name="Riley R."/>
            <person name="Nagy L.G."/>
            <person name="Koehler G."/>
            <person name="Ransdell A.S."/>
            <person name="Younus H."/>
            <person name="Chow J."/>
            <person name="Chiniquy J."/>
            <person name="Lipzen A."/>
            <person name="Tritt A."/>
            <person name="Sun H."/>
            <person name="Haridas S."/>
            <person name="LaButti K."/>
            <person name="Ohm R.A."/>
            <person name="Kues U."/>
            <person name="Blanchette R.A."/>
            <person name="Grigoriev I.V."/>
            <person name="Minto R.E."/>
            <person name="Hibbett D.S."/>
        </authorList>
    </citation>
    <scope>NUCLEOTIDE SEQUENCE [LARGE SCALE GENOMIC DNA]</scope>
    <source>
        <strain evidence="2 3">FP15055 ss-10</strain>
    </source>
</reference>
<evidence type="ECO:0000256" key="1">
    <source>
        <dbReference type="SAM" id="MobiDB-lite"/>
    </source>
</evidence>